<name>A0ACD3YTU9_FUSSC</name>
<organism evidence="1 2">
    <name type="scientific">Fusarium solani subsp. cucurbitae</name>
    <name type="common">Neocosmosporum cucurbitae</name>
    <dbReference type="NCBI Taxonomy" id="2747967"/>
    <lineage>
        <taxon>Eukaryota</taxon>
        <taxon>Fungi</taxon>
        <taxon>Dikarya</taxon>
        <taxon>Ascomycota</taxon>
        <taxon>Pezizomycotina</taxon>
        <taxon>Sordariomycetes</taxon>
        <taxon>Hypocreomycetidae</taxon>
        <taxon>Hypocreales</taxon>
        <taxon>Nectriaceae</taxon>
        <taxon>Fusarium</taxon>
        <taxon>Fusarium solani species complex</taxon>
    </lineage>
</organism>
<dbReference type="Proteomes" id="UP000830768">
    <property type="component" value="Chromosome 3"/>
</dbReference>
<proteinExistence type="predicted"/>
<protein>
    <submittedName>
        <fullName evidence="1">Uncharacterized protein</fullName>
    </submittedName>
</protein>
<dbReference type="EMBL" id="CP090032">
    <property type="protein sequence ID" value="UPK92408.1"/>
    <property type="molecule type" value="Genomic_DNA"/>
</dbReference>
<sequence>MASFFNRFFMPHTPIQPSNVLVANGVTSLIDLVAWSLCEAGDRIVYLTPNFYMLDIDLTIRSDTITVPVFCSKVSDPFNASDADALVACLEEGIDAATKRGINCRVLFICNPANPQGRCYSKSSLIALKELCNRRRMHLVSDEIYAMSQFQPGTTQAAAFDGFSSVLSLSQKDSKVEMPSNVHCLYGLSKDFGMGGLRISWFTWVSNFSDAFVTNFISQPEKVQQYMTTYRSRLAQAYRTTSSILTENDIPFQEANSGLFVSVDLGGWLEYFTGSDRSTRVPSREVQLCEYLVHHGVFLNSGEVSGMLPSRKTNTDFKLVCWG</sequence>
<evidence type="ECO:0000313" key="2">
    <source>
        <dbReference type="Proteomes" id="UP000830768"/>
    </source>
</evidence>
<evidence type="ECO:0000313" key="1">
    <source>
        <dbReference type="EMBL" id="UPK92408.1"/>
    </source>
</evidence>
<keyword evidence="2" id="KW-1185">Reference proteome</keyword>
<gene>
    <name evidence="1" type="ORF">LCI18_003343</name>
</gene>
<reference evidence="1" key="1">
    <citation type="submission" date="2021-11" db="EMBL/GenBank/DDBJ databases">
        <title>Fusarium solani-melongenae Genome sequencing and assembly.</title>
        <authorList>
            <person name="Xie S."/>
            <person name="Huang L."/>
            <person name="Zhang X."/>
        </authorList>
    </citation>
    <scope>NUCLEOTIDE SEQUENCE</scope>
    <source>
        <strain evidence="1">CRI 24-3</strain>
    </source>
</reference>
<accession>A0ACD3YTU9</accession>